<reference evidence="3 5" key="2">
    <citation type="submission" date="2019-06" db="EMBL/GenBank/DDBJ databases">
        <title>Pseudomonas bimorpha sp. nov. isolated from bovine raw milk and skim milk concentrate.</title>
        <authorList>
            <person name="Hofmann K."/>
            <person name="Huptas C."/>
            <person name="Doll E."/>
            <person name="Scherer S."/>
            <person name="Wenning M."/>
        </authorList>
    </citation>
    <scope>NUCLEOTIDE SEQUENCE [LARGE SCALE GENOMIC DNA]</scope>
    <source>
        <strain evidence="3 5">DSM 17835</strain>
    </source>
</reference>
<evidence type="ECO:0000313" key="4">
    <source>
        <dbReference type="Proteomes" id="UP000182858"/>
    </source>
</evidence>
<keyword evidence="1" id="KW-0175">Coiled coil</keyword>
<dbReference type="EMBL" id="VFET01000036">
    <property type="protein sequence ID" value="TWS00649.1"/>
    <property type="molecule type" value="Genomic_DNA"/>
</dbReference>
<evidence type="ECO:0000313" key="3">
    <source>
        <dbReference type="EMBL" id="TWS00649.1"/>
    </source>
</evidence>
<dbReference type="GeneID" id="78551962"/>
<evidence type="ECO:0000313" key="2">
    <source>
        <dbReference type="EMBL" id="SDE62692.1"/>
    </source>
</evidence>
<dbReference type="RefSeq" id="WP_010567433.1">
    <property type="nucleotide sequence ID" value="NZ_LT629689.1"/>
</dbReference>
<dbReference type="Proteomes" id="UP000317951">
    <property type="component" value="Unassembled WGS sequence"/>
</dbReference>
<reference evidence="2 4" key="1">
    <citation type="submission" date="2016-10" db="EMBL/GenBank/DDBJ databases">
        <authorList>
            <person name="Varghese N."/>
            <person name="Submissions S."/>
        </authorList>
    </citation>
    <scope>NUCLEOTIDE SEQUENCE [LARGE SCALE GENOMIC DNA]</scope>
    <source>
        <strain evidence="2 4">DSM 17835</strain>
    </source>
</reference>
<keyword evidence="4" id="KW-1185">Reference proteome</keyword>
<sequence>MNIDQDTCEWLGCPTPLEMYKHQCALLEDELTLAQVQLTKARRNIAGLVHMNDVLTTGKARAEEVATAATTEMEEFKRACTEPGVLGMKLVAQQRDHLLRENQRLLGELRKLTEPQP</sequence>
<dbReference type="OrthoDB" id="6904890at2"/>
<name>A0A5C5Q4X1_9PSED</name>
<dbReference type="AlphaFoldDB" id="A0A5C5Q4X1"/>
<feature type="coiled-coil region" evidence="1">
    <location>
        <begin position="17"/>
        <end position="79"/>
    </location>
</feature>
<organism evidence="3 5">
    <name type="scientific">Pseudomonas extremaustralis</name>
    <dbReference type="NCBI Taxonomy" id="359110"/>
    <lineage>
        <taxon>Bacteria</taxon>
        <taxon>Pseudomonadati</taxon>
        <taxon>Pseudomonadota</taxon>
        <taxon>Gammaproteobacteria</taxon>
        <taxon>Pseudomonadales</taxon>
        <taxon>Pseudomonadaceae</taxon>
        <taxon>Pseudomonas</taxon>
    </lineage>
</organism>
<accession>A0A5C5Q4X1</accession>
<dbReference type="Proteomes" id="UP000182858">
    <property type="component" value="Chromosome I"/>
</dbReference>
<protein>
    <submittedName>
        <fullName evidence="3">Uncharacterized protein</fullName>
    </submittedName>
</protein>
<proteinExistence type="predicted"/>
<evidence type="ECO:0000313" key="5">
    <source>
        <dbReference type="Proteomes" id="UP000317951"/>
    </source>
</evidence>
<gene>
    <name evidence="3" type="ORF">FIV36_27995</name>
    <name evidence="2" type="ORF">SAMN05216591_0420</name>
</gene>
<dbReference type="EMBL" id="LT629689">
    <property type="protein sequence ID" value="SDE62692.1"/>
    <property type="molecule type" value="Genomic_DNA"/>
</dbReference>
<evidence type="ECO:0000256" key="1">
    <source>
        <dbReference type="SAM" id="Coils"/>
    </source>
</evidence>